<dbReference type="Pfam" id="PF00571">
    <property type="entry name" value="CBS"/>
    <property type="match status" value="2"/>
</dbReference>
<dbReference type="InterPro" id="IPR036318">
    <property type="entry name" value="FAD-bd_PCMH-like_sf"/>
</dbReference>
<keyword evidence="7 9" id="KW-0129">CBS domain</keyword>
<dbReference type="PANTHER" id="PTHR22777">
    <property type="entry name" value="HEMOLYSIN-RELATED"/>
    <property type="match status" value="1"/>
</dbReference>
<dbReference type="EMBL" id="CBXV010000004">
    <property type="protein sequence ID" value="CDM65290.1"/>
    <property type="molecule type" value="Genomic_DNA"/>
</dbReference>
<keyword evidence="5" id="KW-0677">Repeat</keyword>
<evidence type="ECO:0000256" key="5">
    <source>
        <dbReference type="ARBA" id="ARBA00022737"/>
    </source>
</evidence>
<dbReference type="SUPFAM" id="SSF56176">
    <property type="entry name" value="FAD-binding/transporter-associated domain-like"/>
    <property type="match status" value="1"/>
</dbReference>
<dbReference type="PROSITE" id="PS51371">
    <property type="entry name" value="CBS"/>
    <property type="match status" value="2"/>
</dbReference>
<keyword evidence="3" id="KW-1003">Cell membrane</keyword>
<dbReference type="FunFam" id="3.10.580.10:FF:000002">
    <property type="entry name" value="Magnesium/cobalt efflux protein CorC"/>
    <property type="match status" value="1"/>
</dbReference>
<evidence type="ECO:0000256" key="2">
    <source>
        <dbReference type="ARBA" id="ARBA00006337"/>
    </source>
</evidence>
<reference evidence="12 13" key="1">
    <citation type="submission" date="2013-12" db="EMBL/GenBank/DDBJ databases">
        <authorList>
            <person name="Stott M."/>
        </authorList>
    </citation>
    <scope>NUCLEOTIDE SEQUENCE [LARGE SCALE GENOMIC DNA]</scope>
    <source>
        <strain evidence="12 13">K22</strain>
    </source>
</reference>
<evidence type="ECO:0000256" key="4">
    <source>
        <dbReference type="ARBA" id="ARBA00022692"/>
    </source>
</evidence>
<evidence type="ECO:0000259" key="11">
    <source>
        <dbReference type="PROSITE" id="PS51371"/>
    </source>
</evidence>
<evidence type="ECO:0000313" key="12">
    <source>
        <dbReference type="EMBL" id="CDM65290.1"/>
    </source>
</evidence>
<dbReference type="CDD" id="cd04590">
    <property type="entry name" value="CBS_pair_CorC_HlyC_assoc"/>
    <property type="match status" value="1"/>
</dbReference>
<dbReference type="RefSeq" id="WP_060635413.1">
    <property type="nucleotide sequence ID" value="NZ_CBXV010000004.1"/>
</dbReference>
<dbReference type="Proteomes" id="UP000031518">
    <property type="component" value="Unassembled WGS sequence"/>
</dbReference>
<organism evidence="12 13">
    <name type="scientific">Pyrinomonas methylaliphatogenes</name>
    <dbReference type="NCBI Taxonomy" id="454194"/>
    <lineage>
        <taxon>Bacteria</taxon>
        <taxon>Pseudomonadati</taxon>
        <taxon>Acidobacteriota</taxon>
        <taxon>Blastocatellia</taxon>
        <taxon>Blastocatellales</taxon>
        <taxon>Pyrinomonadaceae</taxon>
        <taxon>Pyrinomonas</taxon>
    </lineage>
</organism>
<comment type="similarity">
    <text evidence="2">Belongs to the UPF0053 family.</text>
</comment>
<dbReference type="InterPro" id="IPR005170">
    <property type="entry name" value="Transptr-assoc_dom"/>
</dbReference>
<dbReference type="InterPro" id="IPR016169">
    <property type="entry name" value="FAD-bd_PCMH_sub2"/>
</dbReference>
<dbReference type="AlphaFoldDB" id="A0A0B6WYR1"/>
<feature type="domain" description="CBS" evidence="11">
    <location>
        <begin position="210"/>
        <end position="270"/>
    </location>
</feature>
<reference evidence="12 13" key="2">
    <citation type="submission" date="2015-01" db="EMBL/GenBank/DDBJ databases">
        <title>Complete genome sequence of Pyrinomonas methylaliphatogenes type strain K22T.</title>
        <authorList>
            <person name="Lee K.C.Y."/>
            <person name="Power J.F."/>
            <person name="Dunfield P.F."/>
            <person name="Morgan X.C."/>
            <person name="Huttenhower C."/>
            <person name="Stott M.B."/>
        </authorList>
    </citation>
    <scope>NUCLEOTIDE SEQUENCE [LARGE SCALE GENOMIC DNA]</scope>
    <source>
        <strain evidence="12 13">K22</strain>
    </source>
</reference>
<dbReference type="STRING" id="454194.PYK22_01288"/>
<accession>A0A0B6WYR1</accession>
<keyword evidence="6 10" id="KW-1133">Transmembrane helix</keyword>
<evidence type="ECO:0000256" key="7">
    <source>
        <dbReference type="ARBA" id="ARBA00023122"/>
    </source>
</evidence>
<dbReference type="Pfam" id="PF03471">
    <property type="entry name" value="CorC_HlyC"/>
    <property type="match status" value="1"/>
</dbReference>
<dbReference type="Gene3D" id="3.10.580.10">
    <property type="entry name" value="CBS-domain"/>
    <property type="match status" value="1"/>
</dbReference>
<dbReference type="GO" id="GO:0005886">
    <property type="term" value="C:plasma membrane"/>
    <property type="evidence" value="ECO:0007669"/>
    <property type="project" value="UniProtKB-SubCell"/>
</dbReference>
<dbReference type="InterPro" id="IPR002550">
    <property type="entry name" value="CNNM"/>
</dbReference>
<dbReference type="Pfam" id="PF01595">
    <property type="entry name" value="CNNM"/>
    <property type="match status" value="1"/>
</dbReference>
<comment type="subcellular location">
    <subcellularLocation>
        <location evidence="1">Cell membrane</location>
        <topology evidence="1">Multi-pass membrane protein</topology>
    </subcellularLocation>
</comment>
<evidence type="ECO:0000256" key="3">
    <source>
        <dbReference type="ARBA" id="ARBA00022475"/>
    </source>
</evidence>
<keyword evidence="13" id="KW-1185">Reference proteome</keyword>
<name>A0A0B6WYR1_9BACT</name>
<dbReference type="InterPro" id="IPR000644">
    <property type="entry name" value="CBS_dom"/>
</dbReference>
<dbReference type="OrthoDB" id="110231at2"/>
<dbReference type="SMART" id="SM00116">
    <property type="entry name" value="CBS"/>
    <property type="match status" value="2"/>
</dbReference>
<keyword evidence="8 10" id="KW-0472">Membrane</keyword>
<evidence type="ECO:0000256" key="9">
    <source>
        <dbReference type="PROSITE-ProRule" id="PRU00703"/>
    </source>
</evidence>
<feature type="transmembrane region" description="Helical" evidence="10">
    <location>
        <begin position="92"/>
        <end position="112"/>
    </location>
</feature>
<dbReference type="InterPro" id="IPR046342">
    <property type="entry name" value="CBS_dom_sf"/>
</dbReference>
<dbReference type="PANTHER" id="PTHR22777:SF32">
    <property type="entry name" value="UPF0053 INNER MEMBRANE PROTEIN YFJD"/>
    <property type="match status" value="1"/>
</dbReference>
<sequence>MEIELALTVLFLVALAFLATIDIAFSCLSDVGLRLLLADLEERPSRARLFLKEILDDRARFRFTLSTTIQVLIVSTTVLVTSLVLRFYPYQGFLGIAFIIALALALSFRQIIPRLIARYSPERIILFLLPAFHPLYRALRWLPMPANGGLSRCRRKEAEDEGETIEDEEDDDEIQALIDVGEEEGILEEEESKLIHSIIEFSETRVSEVMTPRTEIVALPITATVREARDTIIASKYSRLPVYRDQIDNIEGIIYVRDLLQYWAEGREDEKIAALLRQAYFVPETKEVADLLEEMQKAHVQLAIVIDEYGGVAGLVTVEDILEEIVGEIEDEDTKREGVDEIIEEADGFYRVLGSTEIWKLEQLFDLKLENGDFTTVAGMIIDQLGYVPRPGTRLQLHGLEIEILEADDRRIERLRLRRAIETPNESASMS</sequence>
<evidence type="ECO:0000256" key="6">
    <source>
        <dbReference type="ARBA" id="ARBA00022989"/>
    </source>
</evidence>
<evidence type="ECO:0000256" key="1">
    <source>
        <dbReference type="ARBA" id="ARBA00004651"/>
    </source>
</evidence>
<dbReference type="SMART" id="SM01091">
    <property type="entry name" value="CorC_HlyC"/>
    <property type="match status" value="1"/>
</dbReference>
<gene>
    <name evidence="12" type="ORF">PYK22_01288</name>
</gene>
<dbReference type="SUPFAM" id="SSF54631">
    <property type="entry name" value="CBS-domain pair"/>
    <property type="match status" value="1"/>
</dbReference>
<dbReference type="InterPro" id="IPR044751">
    <property type="entry name" value="Ion_transp-like_CBS"/>
</dbReference>
<protein>
    <submittedName>
        <fullName evidence="12">CBS domain-containing protein</fullName>
    </submittedName>
</protein>
<feature type="domain" description="CBS" evidence="11">
    <location>
        <begin position="275"/>
        <end position="332"/>
    </location>
</feature>
<evidence type="ECO:0000313" key="13">
    <source>
        <dbReference type="Proteomes" id="UP000031518"/>
    </source>
</evidence>
<evidence type="ECO:0000256" key="10">
    <source>
        <dbReference type="SAM" id="Phobius"/>
    </source>
</evidence>
<proteinExistence type="inferred from homology"/>
<feature type="transmembrane region" description="Helical" evidence="10">
    <location>
        <begin position="63"/>
        <end position="85"/>
    </location>
</feature>
<dbReference type="Gene3D" id="3.30.465.10">
    <property type="match status" value="1"/>
</dbReference>
<evidence type="ECO:0000256" key="8">
    <source>
        <dbReference type="ARBA" id="ARBA00023136"/>
    </source>
</evidence>
<dbReference type="GO" id="GO:0050660">
    <property type="term" value="F:flavin adenine dinucleotide binding"/>
    <property type="evidence" value="ECO:0007669"/>
    <property type="project" value="InterPro"/>
</dbReference>
<keyword evidence="4 10" id="KW-0812">Transmembrane</keyword>